<keyword evidence="1" id="KW-0934">Plastid</keyword>
<evidence type="ECO:0000256" key="1">
    <source>
        <dbReference type="ARBA" id="ARBA00022528"/>
    </source>
</evidence>
<dbReference type="OrthoDB" id="1928346at2759"/>
<name>A0A9D4ZPZ8_ADICA</name>
<dbReference type="SUPFAM" id="SSF52540">
    <property type="entry name" value="P-loop containing nucleoside triphosphate hydrolases"/>
    <property type="match status" value="1"/>
</dbReference>
<keyword evidence="1" id="KW-0150">Chloroplast</keyword>
<sequence>MFPPLQPYRVDDAIQGMDRMIQQAMDALEDGVQRHKVFLALDNVWDVEIGGVHVIKIVASIIQKMAHKPGSKVIVTSRSRLQLERMLEIILGSYPKVLTAQNVADFIVHVPSMNEDDAKKALLYHSSLSIHMLPSPCHLDRLVRSCFIENRSYPLFVRVRGAELRELARVLQRSFDKLTPQLQVRFSDLVTCWWKRDSSSSRQCNKWLEMVYDGNPTAAQLRRQILELEYHDAPFNHVYQVSPLSVLPPRPQLATYKYVYGEFDKKSLTELLATCPPRNLQVLWLLHSNYTPKESIKCYVGHGVNLKSLRILRIQHSNVIEELGGSQGVRNLVSLGLRYLGHLKRIGDIGCLKKLESLKVVHCEQLQVQALVSNSVAAHWRAKLQKSVTTWLVKADLTYCGELTGNVEVGSSVRILRLAGCAKLERMEGSTCPLTALEELDLVDNSVIIKLHEAAVSRSLQDLRLDFHGSTSNIGTSDGGDDTNIVWLQ</sequence>
<dbReference type="EMBL" id="JABFUD020000003">
    <property type="protein sequence ID" value="KAI5081667.1"/>
    <property type="molecule type" value="Genomic_DNA"/>
</dbReference>
<dbReference type="Gene3D" id="3.80.10.10">
    <property type="entry name" value="Ribonuclease Inhibitor"/>
    <property type="match status" value="1"/>
</dbReference>
<evidence type="ECO:0008006" key="4">
    <source>
        <dbReference type="Google" id="ProtNLM"/>
    </source>
</evidence>
<evidence type="ECO:0000313" key="3">
    <source>
        <dbReference type="Proteomes" id="UP000886520"/>
    </source>
</evidence>
<dbReference type="SUPFAM" id="SSF52058">
    <property type="entry name" value="L domain-like"/>
    <property type="match status" value="1"/>
</dbReference>
<dbReference type="Gene3D" id="3.40.50.300">
    <property type="entry name" value="P-loop containing nucleotide triphosphate hydrolases"/>
    <property type="match status" value="1"/>
</dbReference>
<accession>A0A9D4ZPZ8</accession>
<dbReference type="AlphaFoldDB" id="A0A9D4ZPZ8"/>
<organism evidence="2 3">
    <name type="scientific">Adiantum capillus-veneris</name>
    <name type="common">Maidenhair fern</name>
    <dbReference type="NCBI Taxonomy" id="13818"/>
    <lineage>
        <taxon>Eukaryota</taxon>
        <taxon>Viridiplantae</taxon>
        <taxon>Streptophyta</taxon>
        <taxon>Embryophyta</taxon>
        <taxon>Tracheophyta</taxon>
        <taxon>Polypodiopsida</taxon>
        <taxon>Polypodiidae</taxon>
        <taxon>Polypodiales</taxon>
        <taxon>Pteridineae</taxon>
        <taxon>Pteridaceae</taxon>
        <taxon>Vittarioideae</taxon>
        <taxon>Adiantum</taxon>
    </lineage>
</organism>
<gene>
    <name evidence="2" type="ORF">GOP47_0001410</name>
</gene>
<dbReference type="Proteomes" id="UP000886520">
    <property type="component" value="Chromosome 2"/>
</dbReference>
<keyword evidence="3" id="KW-1185">Reference proteome</keyword>
<reference evidence="2" key="1">
    <citation type="submission" date="2021-01" db="EMBL/GenBank/DDBJ databases">
        <title>Adiantum capillus-veneris genome.</title>
        <authorList>
            <person name="Fang Y."/>
            <person name="Liao Q."/>
        </authorList>
    </citation>
    <scope>NUCLEOTIDE SEQUENCE</scope>
    <source>
        <strain evidence="2">H3</strain>
        <tissue evidence="2">Leaf</tissue>
    </source>
</reference>
<dbReference type="InterPro" id="IPR032675">
    <property type="entry name" value="LRR_dom_sf"/>
</dbReference>
<comment type="caution">
    <text evidence="2">The sequence shown here is derived from an EMBL/GenBank/DDBJ whole genome shotgun (WGS) entry which is preliminary data.</text>
</comment>
<evidence type="ECO:0000313" key="2">
    <source>
        <dbReference type="EMBL" id="KAI5081667.1"/>
    </source>
</evidence>
<proteinExistence type="predicted"/>
<dbReference type="InterPro" id="IPR027417">
    <property type="entry name" value="P-loop_NTPase"/>
</dbReference>
<protein>
    <recommendedName>
        <fullName evidence="4">NB-ARC domain-containing protein</fullName>
    </recommendedName>
</protein>